<dbReference type="InterPro" id="IPR032808">
    <property type="entry name" value="DoxX"/>
</dbReference>
<evidence type="ECO:0000256" key="1">
    <source>
        <dbReference type="ARBA" id="ARBA00004651"/>
    </source>
</evidence>
<dbReference type="PANTHER" id="PTHR33452:SF1">
    <property type="entry name" value="INNER MEMBRANE PROTEIN YPHA-RELATED"/>
    <property type="match status" value="1"/>
</dbReference>
<organism evidence="8 9">
    <name type="scientific">Rugamonas rubra</name>
    <dbReference type="NCBI Taxonomy" id="758825"/>
    <lineage>
        <taxon>Bacteria</taxon>
        <taxon>Pseudomonadati</taxon>
        <taxon>Pseudomonadota</taxon>
        <taxon>Betaproteobacteria</taxon>
        <taxon>Burkholderiales</taxon>
        <taxon>Oxalobacteraceae</taxon>
        <taxon>Telluria group</taxon>
        <taxon>Rugamonas</taxon>
    </lineage>
</organism>
<proteinExistence type="inferred from homology"/>
<keyword evidence="9" id="KW-1185">Reference proteome</keyword>
<keyword evidence="6 7" id="KW-0472">Membrane</keyword>
<evidence type="ECO:0000256" key="6">
    <source>
        <dbReference type="ARBA" id="ARBA00023136"/>
    </source>
</evidence>
<dbReference type="EMBL" id="FOTW01000008">
    <property type="protein sequence ID" value="SFL81674.1"/>
    <property type="molecule type" value="Genomic_DNA"/>
</dbReference>
<protein>
    <submittedName>
        <fullName evidence="8">Putative oxidoreductase</fullName>
    </submittedName>
</protein>
<accession>A0A1I4KSA7</accession>
<evidence type="ECO:0000313" key="8">
    <source>
        <dbReference type="EMBL" id="SFL81674.1"/>
    </source>
</evidence>
<keyword evidence="3" id="KW-1003">Cell membrane</keyword>
<feature type="transmembrane region" description="Helical" evidence="7">
    <location>
        <begin position="70"/>
        <end position="88"/>
    </location>
</feature>
<dbReference type="PANTHER" id="PTHR33452">
    <property type="entry name" value="OXIDOREDUCTASE CATD-RELATED"/>
    <property type="match status" value="1"/>
</dbReference>
<keyword evidence="5 7" id="KW-1133">Transmembrane helix</keyword>
<dbReference type="InterPro" id="IPR051907">
    <property type="entry name" value="DoxX-like_oxidoreductase"/>
</dbReference>
<evidence type="ECO:0000256" key="4">
    <source>
        <dbReference type="ARBA" id="ARBA00022692"/>
    </source>
</evidence>
<reference evidence="8 9" key="1">
    <citation type="submission" date="2016-10" db="EMBL/GenBank/DDBJ databases">
        <authorList>
            <person name="de Groot N.N."/>
        </authorList>
    </citation>
    <scope>NUCLEOTIDE SEQUENCE [LARGE SCALE GENOMIC DNA]</scope>
    <source>
        <strain evidence="8 9">ATCC 43154</strain>
    </source>
</reference>
<evidence type="ECO:0000256" key="7">
    <source>
        <dbReference type="SAM" id="Phobius"/>
    </source>
</evidence>
<comment type="subcellular location">
    <subcellularLocation>
        <location evidence="1">Cell membrane</location>
        <topology evidence="1">Multi-pass membrane protein</topology>
    </subcellularLocation>
</comment>
<dbReference type="Pfam" id="PF07681">
    <property type="entry name" value="DoxX"/>
    <property type="match status" value="1"/>
</dbReference>
<dbReference type="RefSeq" id="WP_342742474.1">
    <property type="nucleotide sequence ID" value="NZ_FOTW01000008.1"/>
</dbReference>
<dbReference type="Proteomes" id="UP000199470">
    <property type="component" value="Unassembled WGS sequence"/>
</dbReference>
<evidence type="ECO:0000256" key="2">
    <source>
        <dbReference type="ARBA" id="ARBA00006679"/>
    </source>
</evidence>
<gene>
    <name evidence="8" type="ORF">SAMN02982985_01605</name>
</gene>
<feature type="transmembrane region" description="Helical" evidence="7">
    <location>
        <begin position="95"/>
        <end position="114"/>
    </location>
</feature>
<evidence type="ECO:0000256" key="3">
    <source>
        <dbReference type="ARBA" id="ARBA00022475"/>
    </source>
</evidence>
<name>A0A1I4KSA7_9BURK</name>
<dbReference type="STRING" id="758825.SAMN02982985_01605"/>
<keyword evidence="4 7" id="KW-0812">Transmembrane</keyword>
<comment type="similarity">
    <text evidence="2">Belongs to the DoxX family.</text>
</comment>
<dbReference type="GO" id="GO:0005886">
    <property type="term" value="C:plasma membrane"/>
    <property type="evidence" value="ECO:0007669"/>
    <property type="project" value="UniProtKB-SubCell"/>
</dbReference>
<evidence type="ECO:0000313" key="9">
    <source>
        <dbReference type="Proteomes" id="UP000199470"/>
    </source>
</evidence>
<feature type="transmembrane region" description="Helical" evidence="7">
    <location>
        <begin position="126"/>
        <end position="145"/>
    </location>
</feature>
<evidence type="ECO:0000256" key="5">
    <source>
        <dbReference type="ARBA" id="ARBA00022989"/>
    </source>
</evidence>
<sequence length="156" mass="17082">MMKTILGLHQQLSRFDATLSDWGGSMLSLVLRFYVGSQFFRAGMLKLGDWGGTLALFRDEYKVPLLSPELAAYVGVAGELAFPLLLFVGLLSRPAALGLFAVNLMAVVSYPQLFSFDCPAAINDHFYWGGMLLVLLAFGPGRFSLDAVIENQRAGR</sequence>
<dbReference type="AlphaFoldDB" id="A0A1I4KSA7"/>